<feature type="transmembrane region" description="Helical" evidence="6">
    <location>
        <begin position="6"/>
        <end position="29"/>
    </location>
</feature>
<feature type="transmembrane region" description="Helical" evidence="6">
    <location>
        <begin position="128"/>
        <end position="149"/>
    </location>
</feature>
<proteinExistence type="predicted"/>
<dbReference type="Pfam" id="PF01810">
    <property type="entry name" value="LysE"/>
    <property type="match status" value="1"/>
</dbReference>
<evidence type="ECO:0000256" key="2">
    <source>
        <dbReference type="ARBA" id="ARBA00022475"/>
    </source>
</evidence>
<comment type="subcellular location">
    <subcellularLocation>
        <location evidence="1">Cell membrane</location>
        <topology evidence="1">Multi-pass membrane protein</topology>
    </subcellularLocation>
</comment>
<evidence type="ECO:0000256" key="1">
    <source>
        <dbReference type="ARBA" id="ARBA00004651"/>
    </source>
</evidence>
<dbReference type="PANTHER" id="PTHR30086">
    <property type="entry name" value="ARGININE EXPORTER PROTEIN ARGO"/>
    <property type="match status" value="1"/>
</dbReference>
<dbReference type="InterPro" id="IPR001123">
    <property type="entry name" value="LeuE-type"/>
</dbReference>
<evidence type="ECO:0000313" key="8">
    <source>
        <dbReference type="Proteomes" id="UP001260072"/>
    </source>
</evidence>
<dbReference type="PIRSF" id="PIRSF006324">
    <property type="entry name" value="LeuE"/>
    <property type="match status" value="1"/>
</dbReference>
<feature type="transmembrane region" description="Helical" evidence="6">
    <location>
        <begin position="204"/>
        <end position="223"/>
    </location>
</feature>
<feature type="transmembrane region" description="Helical" evidence="6">
    <location>
        <begin position="161"/>
        <end position="183"/>
    </location>
</feature>
<reference evidence="8" key="1">
    <citation type="submission" date="2023-07" db="EMBL/GenBank/DDBJ databases">
        <title>Description of three actinobacteria isolated from air of manufacturing shop in a pharmaceutical factory.</title>
        <authorList>
            <person name="Zhang D.-F."/>
        </authorList>
    </citation>
    <scope>NUCLEOTIDE SEQUENCE [LARGE SCALE GENOMIC DNA]</scope>
    <source>
        <strain evidence="8">CCTCC AB 2011122</strain>
    </source>
</reference>
<evidence type="ECO:0000256" key="3">
    <source>
        <dbReference type="ARBA" id="ARBA00022692"/>
    </source>
</evidence>
<protein>
    <submittedName>
        <fullName evidence="7">LysE family translocator</fullName>
    </submittedName>
</protein>
<evidence type="ECO:0000256" key="6">
    <source>
        <dbReference type="SAM" id="Phobius"/>
    </source>
</evidence>
<comment type="caution">
    <text evidence="7">The sequence shown here is derived from an EMBL/GenBank/DDBJ whole genome shotgun (WGS) entry which is preliminary data.</text>
</comment>
<dbReference type="Proteomes" id="UP001260072">
    <property type="component" value="Unassembled WGS sequence"/>
</dbReference>
<sequence>MLPLENVAAFAAASALLIAVPGPSVLFVIGRSMALGRVGGLVSVVGNLLGVLLQIALVAAGVGALVAQSAAAFTAVKLAGAAYLVYLGVQTIRHRHASVTALREAAEAGTRPTPAGRATRHGFSTRRVLLESATVGVTNPKSIVFFVAVLPQFVDYGSGAIPLQLAVLGSVFAVIALAFDGAWALAAGTARDWFARRPARMSKLSATGGVMMIGLGGALALSGNKS</sequence>
<keyword evidence="8" id="KW-1185">Reference proteome</keyword>
<gene>
    <name evidence="7" type="ORF">RH861_02280</name>
</gene>
<evidence type="ECO:0000256" key="4">
    <source>
        <dbReference type="ARBA" id="ARBA00022989"/>
    </source>
</evidence>
<dbReference type="RefSeq" id="WP_310519566.1">
    <property type="nucleotide sequence ID" value="NZ_BAABBS010000004.1"/>
</dbReference>
<evidence type="ECO:0000256" key="5">
    <source>
        <dbReference type="ARBA" id="ARBA00023136"/>
    </source>
</evidence>
<feature type="transmembrane region" description="Helical" evidence="6">
    <location>
        <begin position="41"/>
        <end position="64"/>
    </location>
</feature>
<evidence type="ECO:0000313" key="7">
    <source>
        <dbReference type="EMBL" id="MDR5690883.1"/>
    </source>
</evidence>
<keyword evidence="4 6" id="KW-1133">Transmembrane helix</keyword>
<organism evidence="7 8">
    <name type="scientific">Agromyces indicus</name>
    <dbReference type="NCBI Taxonomy" id="758919"/>
    <lineage>
        <taxon>Bacteria</taxon>
        <taxon>Bacillati</taxon>
        <taxon>Actinomycetota</taxon>
        <taxon>Actinomycetes</taxon>
        <taxon>Micrococcales</taxon>
        <taxon>Microbacteriaceae</taxon>
        <taxon>Agromyces</taxon>
    </lineage>
</organism>
<name>A0ABU1FGK1_9MICO</name>
<keyword evidence="2" id="KW-1003">Cell membrane</keyword>
<keyword evidence="5 6" id="KW-0472">Membrane</keyword>
<dbReference type="PANTHER" id="PTHR30086:SF20">
    <property type="entry name" value="ARGININE EXPORTER PROTEIN ARGO-RELATED"/>
    <property type="match status" value="1"/>
</dbReference>
<dbReference type="EMBL" id="JAVKGS010000001">
    <property type="protein sequence ID" value="MDR5690883.1"/>
    <property type="molecule type" value="Genomic_DNA"/>
</dbReference>
<accession>A0ABU1FGK1</accession>
<feature type="transmembrane region" description="Helical" evidence="6">
    <location>
        <begin position="70"/>
        <end position="89"/>
    </location>
</feature>
<keyword evidence="3 6" id="KW-0812">Transmembrane</keyword>